<keyword evidence="3" id="KW-0238">DNA-binding</keyword>
<evidence type="ECO:0000313" key="8">
    <source>
        <dbReference type="Proteomes" id="UP000238479"/>
    </source>
</evidence>
<keyword evidence="4" id="KW-0804">Transcription</keyword>
<dbReference type="AlphaFoldDB" id="A0A2P6PMB2"/>
<organism evidence="7 8">
    <name type="scientific">Rosa chinensis</name>
    <name type="common">China rose</name>
    <dbReference type="NCBI Taxonomy" id="74649"/>
    <lineage>
        <taxon>Eukaryota</taxon>
        <taxon>Viridiplantae</taxon>
        <taxon>Streptophyta</taxon>
        <taxon>Embryophyta</taxon>
        <taxon>Tracheophyta</taxon>
        <taxon>Spermatophyta</taxon>
        <taxon>Magnoliopsida</taxon>
        <taxon>eudicotyledons</taxon>
        <taxon>Gunneridae</taxon>
        <taxon>Pentapetalae</taxon>
        <taxon>rosids</taxon>
        <taxon>fabids</taxon>
        <taxon>Rosales</taxon>
        <taxon>Rosaceae</taxon>
        <taxon>Rosoideae</taxon>
        <taxon>Rosoideae incertae sedis</taxon>
        <taxon>Rosa</taxon>
    </lineage>
</organism>
<gene>
    <name evidence="7" type="ORF">RchiOBHm_Chr6g0256821</name>
</gene>
<dbReference type="InterPro" id="IPR015300">
    <property type="entry name" value="DNA-bd_pseudobarrel_sf"/>
</dbReference>
<comment type="caution">
    <text evidence="7">The sequence shown here is derived from an EMBL/GenBank/DDBJ whole genome shotgun (WGS) entry which is preliminary data.</text>
</comment>
<evidence type="ECO:0000256" key="1">
    <source>
        <dbReference type="ARBA" id="ARBA00004123"/>
    </source>
</evidence>
<dbReference type="PANTHER" id="PTHR31391:SF101">
    <property type="entry name" value="B3 DOMAIN-CONTAINING PROTEIN OS01G0234100"/>
    <property type="match status" value="1"/>
</dbReference>
<dbReference type="EMBL" id="PDCK01000044">
    <property type="protein sequence ID" value="PRQ23040.1"/>
    <property type="molecule type" value="Genomic_DNA"/>
</dbReference>
<dbReference type="GO" id="GO:0003677">
    <property type="term" value="F:DNA binding"/>
    <property type="evidence" value="ECO:0007669"/>
    <property type="project" value="UniProtKB-KW"/>
</dbReference>
<accession>A0A2P6PMB2</accession>
<dbReference type="PANTHER" id="PTHR31391">
    <property type="entry name" value="B3 DOMAIN-CONTAINING PROTEIN OS11G0197600-RELATED"/>
    <property type="match status" value="1"/>
</dbReference>
<dbReference type="SMART" id="SM01019">
    <property type="entry name" value="B3"/>
    <property type="match status" value="1"/>
</dbReference>
<feature type="domain" description="TF-B3" evidence="6">
    <location>
        <begin position="104"/>
        <end position="195"/>
    </location>
</feature>
<evidence type="ECO:0000313" key="7">
    <source>
        <dbReference type="EMBL" id="PRQ23040.1"/>
    </source>
</evidence>
<dbReference type="Gramene" id="PRQ23040">
    <property type="protein sequence ID" value="PRQ23040"/>
    <property type="gene ID" value="RchiOBHm_Chr6g0256821"/>
</dbReference>
<dbReference type="OMA" id="FCKEANA"/>
<comment type="subcellular location">
    <subcellularLocation>
        <location evidence="1">Nucleus</location>
    </subcellularLocation>
</comment>
<dbReference type="PROSITE" id="PS50863">
    <property type="entry name" value="B3"/>
    <property type="match status" value="1"/>
</dbReference>
<evidence type="ECO:0000256" key="5">
    <source>
        <dbReference type="ARBA" id="ARBA00023242"/>
    </source>
</evidence>
<sequence length="446" mass="49675">MSETQRLSMAIVPFQEHIPSCSPPKFNTERPLKEKEHVFRDKSSCLREITNVVNANTMKSESDKLKRCKKSTVESLYDTSEAQCSVMERAKKLEANLAPAFPRVAKVMRPSNVTGCFCLNLPKKFCGDHLPKQDTMIVLEDESGREFQTKYLVGKAGLSAGWRGFSIAHKLLAGDVVVFQRVTPSKFKVYIVRSSGLDVADCALGLVKLDAGIRQMDTANFTACETAKVSIPREPIQKKNTIACNTSLAPMSDRSGNDGEDFGSEVLDGIRLAESVIPFKEVKGMENFDVIINGLVLNSEFSKYHLTKYYELCCSQSSFLHKNILEGLNFKLVAGIISETINISDAIRACKITTSECDFLTWDKTLQASETLGMNVGFLRTRLNKLASLASESKRYSNLDGGRAEGEVKLLGKKETTTWFDSEIETHNLLSERLKAMFEEVARAPW</sequence>
<name>A0A2P6PMB2_ROSCH</name>
<dbReference type="GO" id="GO:0005634">
    <property type="term" value="C:nucleus"/>
    <property type="evidence" value="ECO:0007669"/>
    <property type="project" value="UniProtKB-SubCell"/>
</dbReference>
<dbReference type="SUPFAM" id="SSF101936">
    <property type="entry name" value="DNA-binding pseudobarrel domain"/>
    <property type="match status" value="1"/>
</dbReference>
<dbReference type="InterPro" id="IPR044837">
    <property type="entry name" value="REM16-like"/>
</dbReference>
<reference evidence="7 8" key="1">
    <citation type="journal article" date="2018" name="Nat. Genet.">
        <title>The Rosa genome provides new insights in the design of modern roses.</title>
        <authorList>
            <person name="Bendahmane M."/>
        </authorList>
    </citation>
    <scope>NUCLEOTIDE SEQUENCE [LARGE SCALE GENOMIC DNA]</scope>
    <source>
        <strain evidence="8">cv. Old Blush</strain>
    </source>
</reference>
<dbReference type="CDD" id="cd10017">
    <property type="entry name" value="B3_DNA"/>
    <property type="match status" value="1"/>
</dbReference>
<proteinExistence type="predicted"/>
<evidence type="ECO:0000256" key="4">
    <source>
        <dbReference type="ARBA" id="ARBA00023163"/>
    </source>
</evidence>
<dbReference type="Pfam" id="PF02362">
    <property type="entry name" value="B3"/>
    <property type="match status" value="1"/>
</dbReference>
<protein>
    <submittedName>
        <fullName evidence="7">Putative transcription factor B3-Domain family</fullName>
    </submittedName>
</protein>
<keyword evidence="2" id="KW-0805">Transcription regulation</keyword>
<dbReference type="STRING" id="74649.A0A2P6PMB2"/>
<evidence type="ECO:0000256" key="2">
    <source>
        <dbReference type="ARBA" id="ARBA00023015"/>
    </source>
</evidence>
<dbReference type="OrthoDB" id="1157859at2759"/>
<dbReference type="Proteomes" id="UP000238479">
    <property type="component" value="Chromosome 6"/>
</dbReference>
<keyword evidence="8" id="KW-1185">Reference proteome</keyword>
<evidence type="ECO:0000259" key="6">
    <source>
        <dbReference type="PROSITE" id="PS50863"/>
    </source>
</evidence>
<evidence type="ECO:0000256" key="3">
    <source>
        <dbReference type="ARBA" id="ARBA00023125"/>
    </source>
</evidence>
<dbReference type="Gene3D" id="2.40.330.10">
    <property type="entry name" value="DNA-binding pseudobarrel domain"/>
    <property type="match status" value="1"/>
</dbReference>
<dbReference type="InterPro" id="IPR003340">
    <property type="entry name" value="B3_DNA-bd"/>
</dbReference>
<keyword evidence="5" id="KW-0539">Nucleus</keyword>